<protein>
    <recommendedName>
        <fullName evidence="3">Glabrous enhancer-binding protein-like DBD domain-containing protein</fullName>
    </recommendedName>
</protein>
<feature type="region of interest" description="Disordered" evidence="2">
    <location>
        <begin position="336"/>
        <end position="459"/>
    </location>
</feature>
<feature type="domain" description="Glabrous enhancer-binding protein-like DBD" evidence="3">
    <location>
        <begin position="176"/>
        <end position="270"/>
    </location>
</feature>
<feature type="compositionally biased region" description="Low complexity" evidence="2">
    <location>
        <begin position="287"/>
        <end position="304"/>
    </location>
</feature>
<comment type="similarity">
    <text evidence="1">Belongs to the GeBP family.</text>
</comment>
<feature type="compositionally biased region" description="Low complexity" evidence="2">
    <location>
        <begin position="49"/>
        <end position="67"/>
    </location>
</feature>
<dbReference type="Proteomes" id="UP000077202">
    <property type="component" value="Unassembled WGS sequence"/>
</dbReference>
<accession>A0A176VIK9</accession>
<name>A0A176VIK9_MARPO</name>
<sequence length="538" mass="59615">MKPVGSHQRNPSTDCASAWAGGRAGAGRPEAQRLFSLAPFTPHDLALHDLSSLAPPSASPLRLPAPERSTESVRERTSKSESRERGGVRSAISRVVVDSRHRREVGAFPRENCMGRIQEQSETRMRGQQQQQGQRASAADAPTSPLVIKSKRKLNEGDKSMKSPGLIDNTPGRDRKNWSAGEEMDLVKVLLDHRKEGRVIPLQSKTATYWTELITILYPGEGGVTQRRLYDKVRRMQHKFNESKHLLEEKKANWRNPHERTLFEYWEKIFLDGSDGSAARASDPKQKSANQQQHAHHQQPQQKATNGNAVKVVQVSDSSSSEEDDDHDEEMIPPAANAIRKPGPTAPAPGAAAAPPAAPMEQTSESEGDEEEEEEEEEDDDEGSPEKKRAVPSSNPGSRVEAIGVSAEELRKTSSPGKDGSKPKAAGKLISKLSGGMARKEAGKTPVPNGEKGRARTEDEAVEALKAELFQYVQDLRNDCMQQLDEVRNQLISPARMKLARRRQELILEELSLQEKELEISRRYCRLQKEALKLQTSA</sequence>
<evidence type="ECO:0000256" key="1">
    <source>
        <dbReference type="ARBA" id="ARBA00010820"/>
    </source>
</evidence>
<feature type="compositionally biased region" description="Acidic residues" evidence="2">
    <location>
        <begin position="364"/>
        <end position="383"/>
    </location>
</feature>
<dbReference type="AlphaFoldDB" id="A0A176VIK9"/>
<comment type="caution">
    <text evidence="4">The sequence shown here is derived from an EMBL/GenBank/DDBJ whole genome shotgun (WGS) entry which is preliminary data.</text>
</comment>
<dbReference type="InterPro" id="IPR053932">
    <property type="entry name" value="GeBP-like_DBD"/>
</dbReference>
<gene>
    <name evidence="4" type="ORF">AXG93_203s1220</name>
</gene>
<dbReference type="EMBL" id="LVLJ01003586">
    <property type="protein sequence ID" value="OAE20788.1"/>
    <property type="molecule type" value="Genomic_DNA"/>
</dbReference>
<evidence type="ECO:0000256" key="2">
    <source>
        <dbReference type="SAM" id="MobiDB-lite"/>
    </source>
</evidence>
<evidence type="ECO:0000313" key="4">
    <source>
        <dbReference type="EMBL" id="OAE20788.1"/>
    </source>
</evidence>
<organism evidence="4 5">
    <name type="scientific">Marchantia polymorpha subsp. ruderalis</name>
    <dbReference type="NCBI Taxonomy" id="1480154"/>
    <lineage>
        <taxon>Eukaryota</taxon>
        <taxon>Viridiplantae</taxon>
        <taxon>Streptophyta</taxon>
        <taxon>Embryophyta</taxon>
        <taxon>Marchantiophyta</taxon>
        <taxon>Marchantiopsida</taxon>
        <taxon>Marchantiidae</taxon>
        <taxon>Marchantiales</taxon>
        <taxon>Marchantiaceae</taxon>
        <taxon>Marchantia</taxon>
    </lineage>
</organism>
<feature type="region of interest" description="Disordered" evidence="2">
    <location>
        <begin position="49"/>
        <end position="95"/>
    </location>
</feature>
<feature type="region of interest" description="Disordered" evidence="2">
    <location>
        <begin position="1"/>
        <end position="28"/>
    </location>
</feature>
<keyword evidence="5" id="KW-1185">Reference proteome</keyword>
<reference evidence="4" key="1">
    <citation type="submission" date="2016-03" db="EMBL/GenBank/DDBJ databases">
        <title>Mechanisms controlling the formation of the plant cell surface in tip-growing cells are functionally conserved among land plants.</title>
        <authorList>
            <person name="Honkanen S."/>
            <person name="Jones V.A."/>
            <person name="Morieri G."/>
            <person name="Champion C."/>
            <person name="Hetherington A.J."/>
            <person name="Kelly S."/>
            <person name="Saint-Marcoux D."/>
            <person name="Proust H."/>
            <person name="Prescott H."/>
            <person name="Dolan L."/>
        </authorList>
    </citation>
    <scope>NUCLEOTIDE SEQUENCE [LARGE SCALE GENOMIC DNA]</scope>
    <source>
        <tissue evidence="4">Whole gametophyte</tissue>
    </source>
</reference>
<dbReference type="Pfam" id="PF04504">
    <property type="entry name" value="GeBP-like_DBD"/>
    <property type="match status" value="1"/>
</dbReference>
<evidence type="ECO:0000259" key="3">
    <source>
        <dbReference type="Pfam" id="PF04504"/>
    </source>
</evidence>
<proteinExistence type="inferred from homology"/>
<feature type="region of interest" description="Disordered" evidence="2">
    <location>
        <begin position="275"/>
        <end position="308"/>
    </location>
</feature>
<evidence type="ECO:0000313" key="5">
    <source>
        <dbReference type="Proteomes" id="UP000077202"/>
    </source>
</evidence>
<feature type="region of interest" description="Disordered" evidence="2">
    <location>
        <begin position="120"/>
        <end position="179"/>
    </location>
</feature>
<feature type="compositionally biased region" description="Basic and acidic residues" evidence="2">
    <location>
        <begin position="68"/>
        <end position="87"/>
    </location>
</feature>